<dbReference type="AlphaFoldDB" id="A0A1M6U0Y8"/>
<reference evidence="2" key="1">
    <citation type="submission" date="2016-11" db="EMBL/GenBank/DDBJ databases">
        <authorList>
            <person name="Varghese N."/>
            <person name="Submissions S."/>
        </authorList>
    </citation>
    <scope>NUCLEOTIDE SEQUENCE [LARGE SCALE GENOMIC DNA]</scope>
    <source>
        <strain evidence="2">DSM 18016</strain>
    </source>
</reference>
<gene>
    <name evidence="1" type="ORF">SAMN05444371_3055</name>
</gene>
<evidence type="ECO:0000313" key="2">
    <source>
        <dbReference type="Proteomes" id="UP000184498"/>
    </source>
</evidence>
<keyword evidence="2" id="KW-1185">Reference proteome</keyword>
<evidence type="ECO:0000313" key="1">
    <source>
        <dbReference type="EMBL" id="SHK62813.1"/>
    </source>
</evidence>
<proteinExistence type="predicted"/>
<dbReference type="RefSeq" id="WP_072999659.1">
    <property type="nucleotide sequence ID" value="NZ_FRAM01000004.1"/>
</dbReference>
<dbReference type="EMBL" id="FRAM01000004">
    <property type="protein sequence ID" value="SHK62813.1"/>
    <property type="molecule type" value="Genomic_DNA"/>
</dbReference>
<protein>
    <submittedName>
        <fullName evidence="1">Uncharacterized protein</fullName>
    </submittedName>
</protein>
<accession>A0A1M6U0Y8</accession>
<name>A0A1M6U0Y8_9FLAO</name>
<dbReference type="Proteomes" id="UP000184498">
    <property type="component" value="Unassembled WGS sequence"/>
</dbReference>
<sequence>MALENLFSLEFTEAELAKLDEGLGLIEGVLIGKTTNLTPEQKKQYGSIAEQNKLFVNKAKGLMEQVPQHVPVFLDKAEYDRDYLKCFAS</sequence>
<dbReference type="OrthoDB" id="5952844at2"/>
<organism evidence="1 2">
    <name type="scientific">Epilithonimonas mollis</name>
    <dbReference type="NCBI Taxonomy" id="216903"/>
    <lineage>
        <taxon>Bacteria</taxon>
        <taxon>Pseudomonadati</taxon>
        <taxon>Bacteroidota</taxon>
        <taxon>Flavobacteriia</taxon>
        <taxon>Flavobacteriales</taxon>
        <taxon>Weeksellaceae</taxon>
        <taxon>Chryseobacterium group</taxon>
        <taxon>Epilithonimonas</taxon>
    </lineage>
</organism>